<protein>
    <submittedName>
        <fullName evidence="7">Lysoplasmalogenase</fullName>
    </submittedName>
</protein>
<evidence type="ECO:0000313" key="8">
    <source>
        <dbReference type="Proteomes" id="UP000215931"/>
    </source>
</evidence>
<evidence type="ECO:0000256" key="4">
    <source>
        <dbReference type="ARBA" id="ARBA00022989"/>
    </source>
</evidence>
<gene>
    <name evidence="7" type="ORF">CIT31_05705</name>
</gene>
<comment type="similarity">
    <text evidence="2">Belongs to the TMEM86 family.</text>
</comment>
<evidence type="ECO:0000256" key="6">
    <source>
        <dbReference type="SAM" id="Phobius"/>
    </source>
</evidence>
<evidence type="ECO:0000256" key="2">
    <source>
        <dbReference type="ARBA" id="ARBA00007375"/>
    </source>
</evidence>
<keyword evidence="3 6" id="KW-0812">Transmembrane</keyword>
<feature type="transmembrane region" description="Helical" evidence="6">
    <location>
        <begin position="43"/>
        <end position="70"/>
    </location>
</feature>
<sequence>MPFPGGIDANANATLLFSLVAAVIYAFIIDMPPTLARSAVKTLAVAMLAVLASLQGGPWLLVAALALSAVGDAFLSRDDEKAFLGGLASFLVAHGLYIALFLRSGGGIGLLSAEPWRGSIALAMAVFALAMLFSLWRRVGPALHLPISVYIAAILAMGISALTLSNVWVFGGAVLFMASDGLLASEKFLLTAISPHRVWMRYAVWMLYYAAQLGITMGFLLGYVCRYQGDAGLT</sequence>
<dbReference type="RefSeq" id="WP_095517823.1">
    <property type="nucleotide sequence ID" value="NZ_NPKH01000014.1"/>
</dbReference>
<dbReference type="Pfam" id="PF07947">
    <property type="entry name" value="YhhN"/>
    <property type="match status" value="1"/>
</dbReference>
<dbReference type="InterPro" id="IPR012506">
    <property type="entry name" value="TMEM86B-like"/>
</dbReference>
<dbReference type="GO" id="GO:0016787">
    <property type="term" value="F:hydrolase activity"/>
    <property type="evidence" value="ECO:0007669"/>
    <property type="project" value="TreeGrafter"/>
</dbReference>
<feature type="transmembrane region" description="Helical" evidence="6">
    <location>
        <begin position="143"/>
        <end position="162"/>
    </location>
</feature>
<dbReference type="OrthoDB" id="7266492at2"/>
<feature type="transmembrane region" description="Helical" evidence="6">
    <location>
        <begin position="12"/>
        <end position="31"/>
    </location>
</feature>
<accession>A0A271KK16</accession>
<feature type="transmembrane region" description="Helical" evidence="6">
    <location>
        <begin position="116"/>
        <end position="136"/>
    </location>
</feature>
<reference evidence="7 8" key="1">
    <citation type="submission" date="2017-08" db="EMBL/GenBank/DDBJ databases">
        <title>Mesorhizobium wenxinae sp. nov., a novel rhizobial species isolated from root nodules of chickpea (Cicer arietinum L.).</title>
        <authorList>
            <person name="Zhang J."/>
        </authorList>
    </citation>
    <scope>NUCLEOTIDE SEQUENCE [LARGE SCALE GENOMIC DNA]</scope>
    <source>
        <strain evidence="8">WYCCWR 10019</strain>
    </source>
</reference>
<organism evidence="7 8">
    <name type="scientific">Mesorhizobium wenxiniae</name>
    <dbReference type="NCBI Taxonomy" id="2014805"/>
    <lineage>
        <taxon>Bacteria</taxon>
        <taxon>Pseudomonadati</taxon>
        <taxon>Pseudomonadota</taxon>
        <taxon>Alphaproteobacteria</taxon>
        <taxon>Hyphomicrobiales</taxon>
        <taxon>Phyllobacteriaceae</taxon>
        <taxon>Mesorhizobium</taxon>
    </lineage>
</organism>
<keyword evidence="8" id="KW-1185">Reference proteome</keyword>
<evidence type="ECO:0000313" key="7">
    <source>
        <dbReference type="EMBL" id="PAP96181.1"/>
    </source>
</evidence>
<evidence type="ECO:0000256" key="3">
    <source>
        <dbReference type="ARBA" id="ARBA00022692"/>
    </source>
</evidence>
<feature type="transmembrane region" description="Helical" evidence="6">
    <location>
        <begin position="202"/>
        <end position="224"/>
    </location>
</feature>
<dbReference type="EMBL" id="NPKH01000014">
    <property type="protein sequence ID" value="PAP96181.1"/>
    <property type="molecule type" value="Genomic_DNA"/>
</dbReference>
<comment type="subcellular location">
    <subcellularLocation>
        <location evidence="1">Membrane</location>
        <topology evidence="1">Multi-pass membrane protein</topology>
    </subcellularLocation>
</comment>
<dbReference type="PANTHER" id="PTHR31885">
    <property type="entry name" value="GH04784P"/>
    <property type="match status" value="1"/>
</dbReference>
<comment type="caution">
    <text evidence="7">The sequence shown here is derived from an EMBL/GenBank/DDBJ whole genome shotgun (WGS) entry which is preliminary data.</text>
</comment>
<dbReference type="GO" id="GO:0016020">
    <property type="term" value="C:membrane"/>
    <property type="evidence" value="ECO:0007669"/>
    <property type="project" value="UniProtKB-SubCell"/>
</dbReference>
<dbReference type="PANTHER" id="PTHR31885:SF6">
    <property type="entry name" value="GH04784P"/>
    <property type="match status" value="1"/>
</dbReference>
<name>A0A271KK16_9HYPH</name>
<evidence type="ECO:0000256" key="5">
    <source>
        <dbReference type="ARBA" id="ARBA00023136"/>
    </source>
</evidence>
<dbReference type="AlphaFoldDB" id="A0A271KK16"/>
<keyword evidence="4 6" id="KW-1133">Transmembrane helix</keyword>
<dbReference type="Proteomes" id="UP000215931">
    <property type="component" value="Unassembled WGS sequence"/>
</dbReference>
<keyword evidence="5 6" id="KW-0472">Membrane</keyword>
<evidence type="ECO:0000256" key="1">
    <source>
        <dbReference type="ARBA" id="ARBA00004141"/>
    </source>
</evidence>
<proteinExistence type="inferred from homology"/>
<feature type="transmembrane region" description="Helical" evidence="6">
    <location>
        <begin position="82"/>
        <end position="104"/>
    </location>
</feature>